<dbReference type="Gene3D" id="3.30.1340.30">
    <property type="match status" value="1"/>
</dbReference>
<evidence type="ECO:0000313" key="3">
    <source>
        <dbReference type="EMBL" id="MDR7379498.1"/>
    </source>
</evidence>
<sequence length="122" mass="12292">MTPRISRIAAGALLALAAGPFLMSSSVAATDTASIVASAAPTSNAPSNDKALAAAVADALGKSLGDSTVKNVKVLADDGAITLSGWINSPIQESQARKIASNVPGTTKVHSRLRMWSTSTSD</sequence>
<dbReference type="RefSeq" id="WP_165830778.1">
    <property type="nucleotide sequence ID" value="NZ_JAVDXT010000004.1"/>
</dbReference>
<protein>
    <recommendedName>
        <fullName evidence="2">BON domain-containing protein</fullName>
    </recommendedName>
</protein>
<reference evidence="3 4" key="1">
    <citation type="submission" date="2023-07" db="EMBL/GenBank/DDBJ databases">
        <title>Sorghum-associated microbial communities from plants grown in Nebraska, USA.</title>
        <authorList>
            <person name="Schachtman D."/>
        </authorList>
    </citation>
    <scope>NUCLEOTIDE SEQUENCE [LARGE SCALE GENOMIC DNA]</scope>
    <source>
        <strain evidence="3 4">BE313</strain>
    </source>
</reference>
<organism evidence="3 4">
    <name type="scientific">Rhodoferax ferrireducens</name>
    <dbReference type="NCBI Taxonomy" id="192843"/>
    <lineage>
        <taxon>Bacteria</taxon>
        <taxon>Pseudomonadati</taxon>
        <taxon>Pseudomonadota</taxon>
        <taxon>Betaproteobacteria</taxon>
        <taxon>Burkholderiales</taxon>
        <taxon>Comamonadaceae</taxon>
        <taxon>Rhodoferax</taxon>
    </lineage>
</organism>
<comment type="caution">
    <text evidence="3">The sequence shown here is derived from an EMBL/GenBank/DDBJ whole genome shotgun (WGS) entry which is preliminary data.</text>
</comment>
<proteinExistence type="predicted"/>
<feature type="signal peptide" evidence="1">
    <location>
        <begin position="1"/>
        <end position="29"/>
    </location>
</feature>
<name>A0ABU2CDV1_9BURK</name>
<dbReference type="InterPro" id="IPR051686">
    <property type="entry name" value="Lipoprotein_DolP"/>
</dbReference>
<evidence type="ECO:0000259" key="2">
    <source>
        <dbReference type="PROSITE" id="PS50914"/>
    </source>
</evidence>
<feature type="chain" id="PRO_5046510722" description="BON domain-containing protein" evidence="1">
    <location>
        <begin position="30"/>
        <end position="122"/>
    </location>
</feature>
<gene>
    <name evidence="3" type="ORF">J2X19_004192</name>
</gene>
<keyword evidence="4" id="KW-1185">Reference proteome</keyword>
<dbReference type="EMBL" id="JAVDXT010000004">
    <property type="protein sequence ID" value="MDR7379498.1"/>
    <property type="molecule type" value="Genomic_DNA"/>
</dbReference>
<dbReference type="Proteomes" id="UP001180487">
    <property type="component" value="Unassembled WGS sequence"/>
</dbReference>
<dbReference type="InterPro" id="IPR007055">
    <property type="entry name" value="BON_dom"/>
</dbReference>
<dbReference type="PANTHER" id="PTHR34606">
    <property type="entry name" value="BON DOMAIN-CONTAINING PROTEIN"/>
    <property type="match status" value="1"/>
</dbReference>
<accession>A0ABU2CDV1</accession>
<feature type="domain" description="BON" evidence="2">
    <location>
        <begin position="48"/>
        <end position="117"/>
    </location>
</feature>
<evidence type="ECO:0000313" key="4">
    <source>
        <dbReference type="Proteomes" id="UP001180487"/>
    </source>
</evidence>
<dbReference type="Pfam" id="PF04972">
    <property type="entry name" value="BON"/>
    <property type="match status" value="1"/>
</dbReference>
<dbReference type="PANTHER" id="PTHR34606:SF15">
    <property type="entry name" value="BON DOMAIN-CONTAINING PROTEIN"/>
    <property type="match status" value="1"/>
</dbReference>
<dbReference type="PROSITE" id="PS50914">
    <property type="entry name" value="BON"/>
    <property type="match status" value="1"/>
</dbReference>
<keyword evidence="1" id="KW-0732">Signal</keyword>
<evidence type="ECO:0000256" key="1">
    <source>
        <dbReference type="SAM" id="SignalP"/>
    </source>
</evidence>